<feature type="coiled-coil region" evidence="2">
    <location>
        <begin position="118"/>
        <end position="147"/>
    </location>
</feature>
<dbReference type="GO" id="GO:1990281">
    <property type="term" value="C:efflux pump complex"/>
    <property type="evidence" value="ECO:0007669"/>
    <property type="project" value="TreeGrafter"/>
</dbReference>
<dbReference type="RefSeq" id="WP_173198382.1">
    <property type="nucleotide sequence ID" value="NZ_JABFCX010000002.1"/>
</dbReference>
<evidence type="ECO:0000259" key="4">
    <source>
        <dbReference type="Pfam" id="PF25917"/>
    </source>
</evidence>
<proteinExistence type="inferred from homology"/>
<keyword evidence="6" id="KW-1185">Reference proteome</keyword>
<dbReference type="Gene3D" id="2.40.30.170">
    <property type="match status" value="1"/>
</dbReference>
<comment type="caution">
    <text evidence="5">The sequence shown here is derived from an EMBL/GenBank/DDBJ whole genome shotgun (WGS) entry which is preliminary data.</text>
</comment>
<dbReference type="NCBIfam" id="TIGR01730">
    <property type="entry name" value="RND_mfp"/>
    <property type="match status" value="1"/>
</dbReference>
<evidence type="ECO:0000256" key="2">
    <source>
        <dbReference type="SAM" id="Coils"/>
    </source>
</evidence>
<dbReference type="PANTHER" id="PTHR30469:SF15">
    <property type="entry name" value="HLYD FAMILY OF SECRETION PROTEINS"/>
    <property type="match status" value="1"/>
</dbReference>
<dbReference type="InterPro" id="IPR058625">
    <property type="entry name" value="MdtA-like_BSH"/>
</dbReference>
<dbReference type="SUPFAM" id="SSF111369">
    <property type="entry name" value="HlyD-like secretion proteins"/>
    <property type="match status" value="1"/>
</dbReference>
<comment type="similarity">
    <text evidence="1">Belongs to the membrane fusion protein (MFP) (TC 8.A.1) family.</text>
</comment>
<evidence type="ECO:0000313" key="5">
    <source>
        <dbReference type="EMBL" id="NNU16290.1"/>
    </source>
</evidence>
<dbReference type="InterPro" id="IPR006143">
    <property type="entry name" value="RND_pump_MFP"/>
</dbReference>
<gene>
    <name evidence="5" type="ORF">HK107_08145</name>
</gene>
<dbReference type="Gene3D" id="2.40.50.100">
    <property type="match status" value="1"/>
</dbReference>
<keyword evidence="3" id="KW-1133">Transmembrane helix</keyword>
<name>A0A7Y3RMF2_9PROT</name>
<keyword evidence="2" id="KW-0175">Coiled coil</keyword>
<dbReference type="Proteomes" id="UP000536835">
    <property type="component" value="Unassembled WGS sequence"/>
</dbReference>
<dbReference type="PANTHER" id="PTHR30469">
    <property type="entry name" value="MULTIDRUG RESISTANCE PROTEIN MDTA"/>
    <property type="match status" value="1"/>
</dbReference>
<dbReference type="EMBL" id="JABFCX010000002">
    <property type="protein sequence ID" value="NNU16290.1"/>
    <property type="molecule type" value="Genomic_DNA"/>
</dbReference>
<organism evidence="5 6">
    <name type="scientific">Parvularcula mediterranea</name>
    <dbReference type="NCBI Taxonomy" id="2732508"/>
    <lineage>
        <taxon>Bacteria</taxon>
        <taxon>Pseudomonadati</taxon>
        <taxon>Pseudomonadota</taxon>
        <taxon>Alphaproteobacteria</taxon>
        <taxon>Parvularculales</taxon>
        <taxon>Parvularculaceae</taxon>
        <taxon>Parvularcula</taxon>
    </lineage>
</organism>
<evidence type="ECO:0000313" key="6">
    <source>
        <dbReference type="Proteomes" id="UP000536835"/>
    </source>
</evidence>
<protein>
    <submittedName>
        <fullName evidence="5">Efflux RND transporter periplasmic adaptor subunit</fullName>
    </submittedName>
</protein>
<keyword evidence="3" id="KW-0812">Transmembrane</keyword>
<dbReference type="Pfam" id="PF25917">
    <property type="entry name" value="BSH_RND"/>
    <property type="match status" value="1"/>
</dbReference>
<dbReference type="AlphaFoldDB" id="A0A7Y3RMF2"/>
<feature type="transmembrane region" description="Helical" evidence="3">
    <location>
        <begin position="12"/>
        <end position="35"/>
    </location>
</feature>
<feature type="domain" description="Multidrug resistance protein MdtA-like barrel-sandwich hybrid" evidence="4">
    <location>
        <begin position="76"/>
        <end position="217"/>
    </location>
</feature>
<dbReference type="Gene3D" id="1.10.287.470">
    <property type="entry name" value="Helix hairpin bin"/>
    <property type="match status" value="1"/>
</dbReference>
<reference evidence="5 6" key="1">
    <citation type="submission" date="2020-05" db="EMBL/GenBank/DDBJ databases">
        <title>Parvularcula mediterraneae sp. nov., isolated from polypropylene straw from shallow seawater of the seashore of Laganas in Zakynthos island, Greece.</title>
        <authorList>
            <person name="Szabo I."/>
            <person name="Al-Omari J."/>
            <person name="Rado J."/>
            <person name="Szerdahelyi G.S."/>
        </authorList>
    </citation>
    <scope>NUCLEOTIDE SEQUENCE [LARGE SCALE GENOMIC DNA]</scope>
    <source>
        <strain evidence="5 6">ZS-1/3</strain>
    </source>
</reference>
<keyword evidence="3" id="KW-0472">Membrane</keyword>
<accession>A0A7Y3RMF2</accession>
<sequence>MSTSDTAGGGKRWLLIGAIALGVGIAINVIAGEIAKARDNAREPREETLPLIETVSATKVESLTVVEEGFLRPRAVIDVVPEISGKVVEVSPKLEPGGSFEAGELMFRIDPRTFEADLQRAVADLAAAEAELERSKAEAARQQRLAEIGATAEARRQQSDAALASAKARVGQSRAALTMARKRLDDTQVSAPFDASVISETVALGRFVQPGMAAARIYDTGAAEIVVGLRPTDADAVRRASRRMGDSLKVQVTPGRASASTATLTGNLKRFGTAVDERSRTVPVVIEVPDAFSSDNGASVFANDYVTVEIPAESEGLLFSAPLGSVRRESFVWILDAEQRLAKVDVTPLKRTGEEVIFRTTTDLTDERLVLTALTEEAEGIRVEIASEQDESGA</sequence>
<dbReference type="GO" id="GO:0015562">
    <property type="term" value="F:efflux transmembrane transporter activity"/>
    <property type="evidence" value="ECO:0007669"/>
    <property type="project" value="TreeGrafter"/>
</dbReference>
<evidence type="ECO:0000256" key="3">
    <source>
        <dbReference type="SAM" id="Phobius"/>
    </source>
</evidence>
<evidence type="ECO:0000256" key="1">
    <source>
        <dbReference type="ARBA" id="ARBA00009477"/>
    </source>
</evidence>